<dbReference type="AlphaFoldDB" id="A0A6P7TV83"/>
<evidence type="ECO:0000313" key="3">
    <source>
        <dbReference type="RefSeq" id="XP_029655688.1"/>
    </source>
</evidence>
<dbReference type="Pfam" id="PF00179">
    <property type="entry name" value="UQ_con"/>
    <property type="match status" value="1"/>
</dbReference>
<dbReference type="KEGG" id="osn:115229490"/>
<gene>
    <name evidence="3" type="primary">LOC115229490</name>
</gene>
<dbReference type="Proteomes" id="UP000515154">
    <property type="component" value="Unplaced"/>
</dbReference>
<sequence length="169" mass="19173">MRSNLGTIGSPNADISSEVPRNFKLLDELELSEKGFGDGTISWGLCDSSDTTLTHWNGIIMGPFKVFPTYWTPKSAYEDNTYSLAIECGSKYPQKPPLVKFRTKINLKCVRMETGEVRTDYISQVITSEVPTLRNWNRKCGIKDVLLDIRNLMAHSKIKKNQQPPPELY</sequence>
<dbReference type="InterPro" id="IPR000608">
    <property type="entry name" value="UBC"/>
</dbReference>
<proteinExistence type="predicted"/>
<dbReference type="Gene3D" id="3.10.110.10">
    <property type="entry name" value="Ubiquitin Conjugating Enzyme"/>
    <property type="match status" value="1"/>
</dbReference>
<dbReference type="PROSITE" id="PS50127">
    <property type="entry name" value="UBC_2"/>
    <property type="match status" value="1"/>
</dbReference>
<organism evidence="2 3">
    <name type="scientific">Octopus sinensis</name>
    <name type="common">East Asian common octopus</name>
    <dbReference type="NCBI Taxonomy" id="2607531"/>
    <lineage>
        <taxon>Eukaryota</taxon>
        <taxon>Metazoa</taxon>
        <taxon>Spiralia</taxon>
        <taxon>Lophotrochozoa</taxon>
        <taxon>Mollusca</taxon>
        <taxon>Cephalopoda</taxon>
        <taxon>Coleoidea</taxon>
        <taxon>Octopodiformes</taxon>
        <taxon>Octopoda</taxon>
        <taxon>Incirrata</taxon>
        <taxon>Octopodidae</taxon>
        <taxon>Octopus</taxon>
    </lineage>
</organism>
<dbReference type="CDD" id="cd23807">
    <property type="entry name" value="UEV_UBE2V"/>
    <property type="match status" value="1"/>
</dbReference>
<accession>A0A6P7TV83</accession>
<evidence type="ECO:0000259" key="1">
    <source>
        <dbReference type="PROSITE" id="PS50127"/>
    </source>
</evidence>
<reference evidence="3" key="1">
    <citation type="submission" date="2025-08" db="UniProtKB">
        <authorList>
            <consortium name="RefSeq"/>
        </authorList>
    </citation>
    <scope>IDENTIFICATION</scope>
</reference>
<feature type="domain" description="UBC core" evidence="1">
    <location>
        <begin position="20"/>
        <end position="169"/>
    </location>
</feature>
<dbReference type="SUPFAM" id="SSF54495">
    <property type="entry name" value="UBC-like"/>
    <property type="match status" value="1"/>
</dbReference>
<keyword evidence="2" id="KW-1185">Reference proteome</keyword>
<name>A0A6P7TV83_9MOLL</name>
<dbReference type="InterPro" id="IPR016135">
    <property type="entry name" value="UBQ-conjugating_enzyme/RWD"/>
</dbReference>
<evidence type="ECO:0000313" key="2">
    <source>
        <dbReference type="Proteomes" id="UP000515154"/>
    </source>
</evidence>
<dbReference type="RefSeq" id="XP_029655688.1">
    <property type="nucleotide sequence ID" value="XM_029799828.1"/>
</dbReference>
<protein>
    <submittedName>
        <fullName evidence="3">Ubiquitin-conjugating enzyme variant MMS2-like</fullName>
    </submittedName>
</protein>
<dbReference type="PANTHER" id="PTHR24068">
    <property type="entry name" value="UBIQUITIN-CONJUGATING ENZYME E2"/>
    <property type="match status" value="1"/>
</dbReference>
<dbReference type="SMART" id="SM00212">
    <property type="entry name" value="UBCc"/>
    <property type="match status" value="1"/>
</dbReference>